<evidence type="ECO:0000313" key="19">
    <source>
        <dbReference type="EMBL" id="QJA06442.1"/>
    </source>
</evidence>
<evidence type="ECO:0000256" key="5">
    <source>
        <dbReference type="ARBA" id="ARBA00023002"/>
    </source>
</evidence>
<evidence type="ECO:0000256" key="3">
    <source>
        <dbReference type="ARBA" id="ARBA00012970"/>
    </source>
</evidence>
<comment type="catalytic activity">
    <reaction evidence="7 9 14">
        <text>(S)-4-amino-5-oxopentanoate + tRNA(Glu) + NADP(+) = L-glutamyl-tRNA(Glu) + NADPH + H(+)</text>
        <dbReference type="Rhea" id="RHEA:12344"/>
        <dbReference type="Rhea" id="RHEA-COMP:9663"/>
        <dbReference type="Rhea" id="RHEA-COMP:9680"/>
        <dbReference type="ChEBI" id="CHEBI:15378"/>
        <dbReference type="ChEBI" id="CHEBI:57501"/>
        <dbReference type="ChEBI" id="CHEBI:57783"/>
        <dbReference type="ChEBI" id="CHEBI:58349"/>
        <dbReference type="ChEBI" id="CHEBI:78442"/>
        <dbReference type="ChEBI" id="CHEBI:78520"/>
        <dbReference type="EC" id="1.2.1.70"/>
    </reaction>
</comment>
<dbReference type="FunFam" id="3.40.50.720:FF:000031">
    <property type="entry name" value="Glutamyl-tRNA reductase"/>
    <property type="match status" value="1"/>
</dbReference>
<keyword evidence="5 9" id="KW-0560">Oxidoreductase</keyword>
<dbReference type="SUPFAM" id="SSF69075">
    <property type="entry name" value="Glutamyl tRNA-reductase dimerization domain"/>
    <property type="match status" value="1"/>
</dbReference>
<dbReference type="InterPro" id="IPR006151">
    <property type="entry name" value="Shikm_DH/Glu-tRNA_Rdtase"/>
</dbReference>
<dbReference type="SUPFAM" id="SSF69742">
    <property type="entry name" value="Glutamyl tRNA-reductase catalytic, N-terminal domain"/>
    <property type="match status" value="1"/>
</dbReference>
<feature type="binding site" evidence="9 11">
    <location>
        <begin position="121"/>
        <end position="123"/>
    </location>
    <ligand>
        <name>substrate</name>
    </ligand>
</feature>
<dbReference type="Pfam" id="PF00745">
    <property type="entry name" value="GlutR_dimer"/>
    <property type="match status" value="1"/>
</dbReference>
<dbReference type="AlphaFoldDB" id="A0A6H1WTC7"/>
<dbReference type="FunFam" id="3.30.460.30:FF:000001">
    <property type="entry name" value="Glutamyl-tRNA reductase"/>
    <property type="match status" value="1"/>
</dbReference>
<comment type="similarity">
    <text evidence="2 9 14">Belongs to the glutamyl-tRNA reductase family.</text>
</comment>
<dbReference type="PIRSF" id="PIRSF000445">
    <property type="entry name" value="4pyrrol_synth_GluRdtase"/>
    <property type="match status" value="1"/>
</dbReference>
<feature type="active site" description="Nucleophile" evidence="9 10">
    <location>
        <position position="57"/>
    </location>
</feature>
<dbReference type="InterPro" id="IPR036291">
    <property type="entry name" value="NAD(P)-bd_dom_sf"/>
</dbReference>
<evidence type="ECO:0000259" key="18">
    <source>
        <dbReference type="Pfam" id="PF05201"/>
    </source>
</evidence>
<keyword evidence="6 9" id="KW-0627">Porphyrin biosynthesis</keyword>
<dbReference type="Pfam" id="PF01488">
    <property type="entry name" value="Shikimate_DH"/>
    <property type="match status" value="1"/>
</dbReference>
<feature type="site" description="Important for activity" evidence="9 13">
    <location>
        <position position="106"/>
    </location>
</feature>
<reference evidence="19 20" key="1">
    <citation type="submission" date="2019-08" db="EMBL/GenBank/DDBJ databases">
        <title>Complete genome sequence of Thermosulfurimonas marina SU872T, an anaerobic thermophilic chemolithoautotrophic bacterium isolated from a shallow marine hydrothermal vent.</title>
        <authorList>
            <person name="Allioux M."/>
            <person name="Jebbar M."/>
            <person name="Slobodkina G."/>
            <person name="Slobodkin A."/>
            <person name="Moalic Y."/>
            <person name="Frolova A."/>
            <person name="Shao Z."/>
            <person name="Alain K."/>
        </authorList>
    </citation>
    <scope>NUCLEOTIDE SEQUENCE [LARGE SCALE GENOMIC DNA]</scope>
    <source>
        <strain evidence="19 20">SU872</strain>
    </source>
</reference>
<name>A0A6H1WTC7_9BACT</name>
<evidence type="ECO:0000256" key="14">
    <source>
        <dbReference type="RuleBase" id="RU000584"/>
    </source>
</evidence>
<feature type="binding site" evidence="9 12">
    <location>
        <begin position="197"/>
        <end position="202"/>
    </location>
    <ligand>
        <name>NADP(+)</name>
        <dbReference type="ChEBI" id="CHEBI:58349"/>
    </ligand>
</feature>
<evidence type="ECO:0000256" key="1">
    <source>
        <dbReference type="ARBA" id="ARBA00005059"/>
    </source>
</evidence>
<evidence type="ECO:0000256" key="2">
    <source>
        <dbReference type="ARBA" id="ARBA00005916"/>
    </source>
</evidence>
<proteinExistence type="inferred from homology"/>
<evidence type="ECO:0000256" key="12">
    <source>
        <dbReference type="PIRSR" id="PIRSR000445-3"/>
    </source>
</evidence>
<evidence type="ECO:0000256" key="9">
    <source>
        <dbReference type="HAMAP-Rule" id="MF_00087"/>
    </source>
</evidence>
<comment type="domain">
    <text evidence="9">Possesses an unusual extended V-shaped dimeric structure with each monomer consisting of three distinct domains arranged along a curved 'spinal' alpha-helix. The N-terminal catalytic domain specifically recognizes the glutamate moiety of the substrate. The second domain is the NADPH-binding domain, and the third C-terminal domain is responsible for dimerization.</text>
</comment>
<sequence length="461" mass="52396">MVDGPEREKILLVGLNHRTAPVEVRERFALEKRGEHPLARLKAHLPEVEEAYYLSTCNRVEYLLVTPERERTLSGLKDFLARETGLARPHFEPHLYVFEDLEAVRHLFRVACGLDSLVLGEPQILGQVKEAYREAAGRFRSTGPILNRLLHRTFSVAKRVRTETGIGSYAVSVSYAAVELAKKIFGSLRGKVILLVGAGEMAELAAQHLLSAGAARLLVANRTLSRAIELAERYGGEALSLAELSEGLLSADIVISSTGAPGFVITPDLVRPLLRARKHRPLFLMDIAVPRDVDPGLNELENVYVFDIDDLKQVVEENLARRKKEALRAERLIEEEVLKFERWLKELAVYPTIKALREKAEEIRRRELARTLPRLQNLSEEEREALEVMTEAIVQKLLHAPILYLKAGYHRLGREAIGTVRRVFDLDGELEEAFRREDRRLEGAPEWSPWEKERKDSERPR</sequence>
<organism evidence="19 20">
    <name type="scientific">Thermosulfurimonas marina</name>
    <dbReference type="NCBI Taxonomy" id="2047767"/>
    <lineage>
        <taxon>Bacteria</taxon>
        <taxon>Pseudomonadati</taxon>
        <taxon>Thermodesulfobacteriota</taxon>
        <taxon>Thermodesulfobacteria</taxon>
        <taxon>Thermodesulfobacteriales</taxon>
        <taxon>Thermodesulfobacteriaceae</taxon>
        <taxon>Thermosulfurimonas</taxon>
    </lineage>
</organism>
<comment type="function">
    <text evidence="9">Catalyzes the NADPH-dependent reduction of glutamyl-tRNA(Glu) to glutamate 1-semialdehyde (GSA).</text>
</comment>
<evidence type="ECO:0000256" key="4">
    <source>
        <dbReference type="ARBA" id="ARBA00022857"/>
    </source>
</evidence>
<dbReference type="GO" id="GO:0050661">
    <property type="term" value="F:NADP binding"/>
    <property type="evidence" value="ECO:0007669"/>
    <property type="project" value="InterPro"/>
</dbReference>
<dbReference type="InterPro" id="IPR000343">
    <property type="entry name" value="4pyrrol_synth_GluRdtase"/>
</dbReference>
<comment type="subunit">
    <text evidence="9">Homodimer.</text>
</comment>
<dbReference type="Pfam" id="PF05201">
    <property type="entry name" value="GlutR_N"/>
    <property type="match status" value="1"/>
</dbReference>
<keyword evidence="4 9" id="KW-0521">NADP</keyword>
<feature type="binding site" evidence="9 11">
    <location>
        <position position="116"/>
    </location>
    <ligand>
        <name>substrate</name>
    </ligand>
</feature>
<dbReference type="KEGG" id="tmai:FVE67_06335"/>
<comment type="miscellaneous">
    <text evidence="9">During catalysis, the active site Cys acts as a nucleophile attacking the alpha-carbonyl group of tRNA-bound glutamate with the formation of a thioester intermediate between enzyme and glutamate, and the concomitant release of tRNA(Glu). The thioester intermediate is finally reduced by direct hydride transfer from NADPH, to form the product GSA.</text>
</comment>
<gene>
    <name evidence="9" type="primary">hemA</name>
    <name evidence="19" type="ORF">FVE67_06335</name>
</gene>
<feature type="binding site" evidence="9 11">
    <location>
        <position position="127"/>
    </location>
    <ligand>
        <name>substrate</name>
    </ligand>
</feature>
<dbReference type="SUPFAM" id="SSF51735">
    <property type="entry name" value="NAD(P)-binding Rossmann-fold domains"/>
    <property type="match status" value="1"/>
</dbReference>
<dbReference type="InterPro" id="IPR015895">
    <property type="entry name" value="4pyrrol_synth_GluRdtase_N"/>
</dbReference>
<dbReference type="PANTHER" id="PTHR43013:SF1">
    <property type="entry name" value="GLUTAMYL-TRNA REDUCTASE"/>
    <property type="match status" value="1"/>
</dbReference>
<dbReference type="UniPathway" id="UPA00251">
    <property type="reaction ID" value="UER00316"/>
</dbReference>
<dbReference type="InterPro" id="IPR036453">
    <property type="entry name" value="GluRdtase_dimer_dom_sf"/>
</dbReference>
<dbReference type="NCBIfam" id="TIGR01035">
    <property type="entry name" value="hemA"/>
    <property type="match status" value="1"/>
</dbReference>
<dbReference type="HAMAP" id="MF_00087">
    <property type="entry name" value="Glu_tRNA_reductase"/>
    <property type="match status" value="1"/>
</dbReference>
<feature type="region of interest" description="Disordered" evidence="15">
    <location>
        <begin position="441"/>
        <end position="461"/>
    </location>
</feature>
<dbReference type="Gene3D" id="3.40.50.720">
    <property type="entry name" value="NAD(P)-binding Rossmann-like Domain"/>
    <property type="match status" value="1"/>
</dbReference>
<evidence type="ECO:0000256" key="7">
    <source>
        <dbReference type="ARBA" id="ARBA00047464"/>
    </source>
</evidence>
<evidence type="ECO:0000259" key="17">
    <source>
        <dbReference type="Pfam" id="PF01488"/>
    </source>
</evidence>
<protein>
    <recommendedName>
        <fullName evidence="8 9">Glutamyl-tRNA reductase</fullName>
        <shortName evidence="9">GluTR</shortName>
        <ecNumber evidence="3 9">1.2.1.70</ecNumber>
    </recommendedName>
</protein>
<dbReference type="InterPro" id="IPR015896">
    <property type="entry name" value="4pyrrol_synth_GluRdtase_dimer"/>
</dbReference>
<dbReference type="PROSITE" id="PS00747">
    <property type="entry name" value="GLUTR"/>
    <property type="match status" value="1"/>
</dbReference>
<feature type="domain" description="Quinate/shikimate 5-dehydrogenase/glutamyl-tRNA reductase" evidence="17">
    <location>
        <begin position="179"/>
        <end position="314"/>
    </location>
</feature>
<dbReference type="InterPro" id="IPR018214">
    <property type="entry name" value="GluRdtase_CS"/>
</dbReference>
<keyword evidence="20" id="KW-1185">Reference proteome</keyword>
<evidence type="ECO:0000313" key="20">
    <source>
        <dbReference type="Proteomes" id="UP000501253"/>
    </source>
</evidence>
<evidence type="ECO:0000256" key="11">
    <source>
        <dbReference type="PIRSR" id="PIRSR000445-2"/>
    </source>
</evidence>
<dbReference type="PANTHER" id="PTHR43013">
    <property type="entry name" value="GLUTAMYL-TRNA REDUCTASE"/>
    <property type="match status" value="1"/>
</dbReference>
<evidence type="ECO:0000256" key="15">
    <source>
        <dbReference type="SAM" id="MobiDB-lite"/>
    </source>
</evidence>
<feature type="binding site" evidence="9 11">
    <location>
        <begin position="56"/>
        <end position="59"/>
    </location>
    <ligand>
        <name>substrate</name>
    </ligand>
</feature>
<dbReference type="EMBL" id="CP042909">
    <property type="protein sequence ID" value="QJA06442.1"/>
    <property type="molecule type" value="Genomic_DNA"/>
</dbReference>
<evidence type="ECO:0000259" key="16">
    <source>
        <dbReference type="Pfam" id="PF00745"/>
    </source>
</evidence>
<dbReference type="InterPro" id="IPR036343">
    <property type="entry name" value="GluRdtase_N_sf"/>
</dbReference>
<evidence type="ECO:0000256" key="6">
    <source>
        <dbReference type="ARBA" id="ARBA00023244"/>
    </source>
</evidence>
<evidence type="ECO:0000256" key="8">
    <source>
        <dbReference type="ARBA" id="ARBA00068659"/>
    </source>
</evidence>
<dbReference type="CDD" id="cd05213">
    <property type="entry name" value="NAD_bind_Glutamyl_tRNA_reduct"/>
    <property type="match status" value="1"/>
</dbReference>
<feature type="domain" description="Tetrapyrrole biosynthesis glutamyl-tRNA reductase dimerisation" evidence="16">
    <location>
        <begin position="328"/>
        <end position="426"/>
    </location>
</feature>
<dbReference type="Proteomes" id="UP000501253">
    <property type="component" value="Chromosome"/>
</dbReference>
<evidence type="ECO:0000256" key="13">
    <source>
        <dbReference type="PIRSR" id="PIRSR000445-4"/>
    </source>
</evidence>
<dbReference type="GO" id="GO:0019353">
    <property type="term" value="P:protoporphyrinogen IX biosynthetic process from glutamate"/>
    <property type="evidence" value="ECO:0007669"/>
    <property type="project" value="TreeGrafter"/>
</dbReference>
<accession>A0A6H1WTC7</accession>
<dbReference type="GO" id="GO:0008883">
    <property type="term" value="F:glutamyl-tRNA reductase activity"/>
    <property type="evidence" value="ECO:0007669"/>
    <property type="project" value="UniProtKB-UniRule"/>
</dbReference>
<feature type="domain" description="Glutamyl-tRNA reductase N-terminal" evidence="18">
    <location>
        <begin position="13"/>
        <end position="164"/>
    </location>
</feature>
<comment type="pathway">
    <text evidence="1 9 14">Porphyrin-containing compound metabolism; protoporphyrin-IX biosynthesis; 5-aminolevulinate from L-glutamyl-tRNA(Glu): step 1/2.</text>
</comment>
<dbReference type="EC" id="1.2.1.70" evidence="3 9"/>
<evidence type="ECO:0000256" key="10">
    <source>
        <dbReference type="PIRSR" id="PIRSR000445-1"/>
    </source>
</evidence>
<dbReference type="Gene3D" id="3.30.460.30">
    <property type="entry name" value="Glutamyl-tRNA reductase, N-terminal domain"/>
    <property type="match status" value="1"/>
</dbReference>
<dbReference type="RefSeq" id="WP_168719792.1">
    <property type="nucleotide sequence ID" value="NZ_CP042909.1"/>
</dbReference>